<dbReference type="OrthoDB" id="10437064at2759"/>
<keyword evidence="2" id="KW-1185">Reference proteome</keyword>
<dbReference type="RefSeq" id="XP_040741379.1">
    <property type="nucleotide sequence ID" value="XM_040890868.1"/>
</dbReference>
<dbReference type="Proteomes" id="UP000193922">
    <property type="component" value="Unassembled WGS sequence"/>
</dbReference>
<gene>
    <name evidence="1" type="ORF">DL89DRAFT_303620</name>
</gene>
<dbReference type="GeneID" id="63807516"/>
<dbReference type="EMBL" id="MCFD01000012">
    <property type="protein sequence ID" value="ORX67492.1"/>
    <property type="molecule type" value="Genomic_DNA"/>
</dbReference>
<organism evidence="1 2">
    <name type="scientific">Linderina pennispora</name>
    <dbReference type="NCBI Taxonomy" id="61395"/>
    <lineage>
        <taxon>Eukaryota</taxon>
        <taxon>Fungi</taxon>
        <taxon>Fungi incertae sedis</taxon>
        <taxon>Zoopagomycota</taxon>
        <taxon>Kickxellomycotina</taxon>
        <taxon>Kickxellomycetes</taxon>
        <taxon>Kickxellales</taxon>
        <taxon>Kickxellaceae</taxon>
        <taxon>Linderina</taxon>
    </lineage>
</organism>
<protein>
    <submittedName>
        <fullName evidence="1">Uncharacterized protein</fullName>
    </submittedName>
</protein>
<name>A0A1Y1W219_9FUNG</name>
<comment type="caution">
    <text evidence="1">The sequence shown here is derived from an EMBL/GenBank/DDBJ whole genome shotgun (WGS) entry which is preliminary data.</text>
</comment>
<evidence type="ECO:0000313" key="2">
    <source>
        <dbReference type="Proteomes" id="UP000193922"/>
    </source>
</evidence>
<accession>A0A1Y1W219</accession>
<dbReference type="AlphaFoldDB" id="A0A1Y1W219"/>
<sequence>MWVSRMFKEQVTKVLFRTMFSNVQYMIRQDCRSIPTEMILEVGHGVDISGIINKLESDNVKRWVEFDYDELACLDKRLAKAFPNVTRVAHSIHDPSTSERPFMSDFINQKAGQFSELQIVFPYNGSIDMGKLGIYLTPFSFLKSGLLPPQLVSQFNPVIVELPEVRLDNTAARRTLFSGGSGKGLELPRLKTLGLYIDSTLVKLGVPVDQRSTGLKFPEQMNLRLLGKGRVMRNRTSLVSLESIKQLSLGEEIPCGCVNMTDVLHEKNLLSSKVYAKRLVIDGEDLNESKTAELNHMVYTLQHCITARVTTLVVPSIVQLRGLQELDVRAILQSGNLVKLLKKLPNLCRLHARVYSNITSGILGPEYSHERKGPTYSCISKTVEFVETTFCEGTAEDKGQAYHAAWLIARLSELKRW</sequence>
<reference evidence="1 2" key="1">
    <citation type="submission" date="2016-07" db="EMBL/GenBank/DDBJ databases">
        <title>Pervasive Adenine N6-methylation of Active Genes in Fungi.</title>
        <authorList>
            <consortium name="DOE Joint Genome Institute"/>
            <person name="Mondo S.J."/>
            <person name="Dannebaum R.O."/>
            <person name="Kuo R.C."/>
            <person name="Labutti K."/>
            <person name="Haridas S."/>
            <person name="Kuo A."/>
            <person name="Salamov A."/>
            <person name="Ahrendt S.R."/>
            <person name="Lipzen A."/>
            <person name="Sullivan W."/>
            <person name="Andreopoulos W.B."/>
            <person name="Clum A."/>
            <person name="Lindquist E."/>
            <person name="Daum C."/>
            <person name="Ramamoorthy G.K."/>
            <person name="Gryganskyi A."/>
            <person name="Culley D."/>
            <person name="Magnuson J.K."/>
            <person name="James T.Y."/>
            <person name="O'Malley M.A."/>
            <person name="Stajich J.E."/>
            <person name="Spatafora J.W."/>
            <person name="Visel A."/>
            <person name="Grigoriev I.V."/>
        </authorList>
    </citation>
    <scope>NUCLEOTIDE SEQUENCE [LARGE SCALE GENOMIC DNA]</scope>
    <source>
        <strain evidence="1 2">ATCC 12442</strain>
    </source>
</reference>
<evidence type="ECO:0000313" key="1">
    <source>
        <dbReference type="EMBL" id="ORX67492.1"/>
    </source>
</evidence>
<proteinExistence type="predicted"/>